<keyword evidence="3" id="KW-1185">Reference proteome</keyword>
<evidence type="ECO:0000313" key="3">
    <source>
        <dbReference type="Proteomes" id="UP000245762"/>
    </source>
</evidence>
<name>A0A316L085_9FLAO</name>
<sequence>MTTRFLVICLTFICVSLNGQVNTDVYLFDLQINNGDPVLSNPKNISNNEGYDNQPSFLNDNTVLFASNREDQTDILRFNILEGSTTSWISNTPTGSEYSPLKIPNKNAISAIRLDLDGLQRLYEYDITTGESELILEDLKIGYHVWYNDHILVATVLVENRMDLVVSNLKDNTNFTFQKNVGRSLWKIPNSDLVSYISKENKAWEIKSLNPITGATKKIANTFRGSEDICWLNDSTIIAGAGKSLIKFDTESGIEWDLIMNFEQEEINNITRIAINKAGNRLAFVAEESPANIVQKQLDAYNARDIEGFMNAYAENIKLYEYPNSLFLEGQDKMKESYNSYFENTPDLHCELKNRIIIGNRVIDEEYITANGVNFRAVAIYEVENGKIIKATFLQ</sequence>
<feature type="domain" description="SnoaL-like" evidence="1">
    <location>
        <begin position="294"/>
        <end position="389"/>
    </location>
</feature>
<gene>
    <name evidence="2" type="ORF">DKG77_09475</name>
</gene>
<dbReference type="Proteomes" id="UP000245762">
    <property type="component" value="Unassembled WGS sequence"/>
</dbReference>
<dbReference type="Gene3D" id="3.10.450.50">
    <property type="match status" value="1"/>
</dbReference>
<dbReference type="SUPFAM" id="SSF54427">
    <property type="entry name" value="NTF2-like"/>
    <property type="match status" value="1"/>
</dbReference>
<dbReference type="RefSeq" id="WP_109662467.1">
    <property type="nucleotide sequence ID" value="NZ_QGEG01000002.1"/>
</dbReference>
<evidence type="ECO:0000259" key="1">
    <source>
        <dbReference type="Pfam" id="PF12680"/>
    </source>
</evidence>
<proteinExistence type="predicted"/>
<dbReference type="AlphaFoldDB" id="A0A316L085"/>
<comment type="caution">
    <text evidence="2">The sequence shown here is derived from an EMBL/GenBank/DDBJ whole genome shotgun (WGS) entry which is preliminary data.</text>
</comment>
<dbReference type="GO" id="GO:0016853">
    <property type="term" value="F:isomerase activity"/>
    <property type="evidence" value="ECO:0007669"/>
    <property type="project" value="UniProtKB-KW"/>
</dbReference>
<protein>
    <submittedName>
        <fullName evidence="2">Steroid delta-isomerase</fullName>
    </submittedName>
</protein>
<dbReference type="OrthoDB" id="9797498at2"/>
<reference evidence="2 3" key="1">
    <citation type="submission" date="2018-05" db="EMBL/GenBank/DDBJ databases">
        <title>Complete genome sequence of Flagellimonas aquimarina ECD12 isolated from seaweed Ecklonia cava.</title>
        <authorList>
            <person name="Choi S."/>
            <person name="Seong C."/>
        </authorList>
    </citation>
    <scope>NUCLEOTIDE SEQUENCE [LARGE SCALE GENOMIC DNA]</scope>
    <source>
        <strain evidence="2 3">ECD12</strain>
    </source>
</reference>
<dbReference type="SUPFAM" id="SSF69304">
    <property type="entry name" value="Tricorn protease N-terminal domain"/>
    <property type="match status" value="1"/>
</dbReference>
<keyword evidence="2" id="KW-0413">Isomerase</keyword>
<dbReference type="InterPro" id="IPR032710">
    <property type="entry name" value="NTF2-like_dom_sf"/>
</dbReference>
<dbReference type="Gene3D" id="2.120.10.30">
    <property type="entry name" value="TolB, C-terminal domain"/>
    <property type="match status" value="1"/>
</dbReference>
<organism evidence="2 3">
    <name type="scientific">Flagellimonas aquimarina</name>
    <dbReference type="NCBI Taxonomy" id="2201895"/>
    <lineage>
        <taxon>Bacteria</taxon>
        <taxon>Pseudomonadati</taxon>
        <taxon>Bacteroidota</taxon>
        <taxon>Flavobacteriia</taxon>
        <taxon>Flavobacteriales</taxon>
        <taxon>Flavobacteriaceae</taxon>
        <taxon>Flagellimonas</taxon>
    </lineage>
</organism>
<evidence type="ECO:0000313" key="2">
    <source>
        <dbReference type="EMBL" id="PWL38485.1"/>
    </source>
</evidence>
<dbReference type="InterPro" id="IPR011042">
    <property type="entry name" value="6-blade_b-propeller_TolB-like"/>
</dbReference>
<dbReference type="EMBL" id="QGEG01000002">
    <property type="protein sequence ID" value="PWL38485.1"/>
    <property type="molecule type" value="Genomic_DNA"/>
</dbReference>
<dbReference type="Pfam" id="PF12680">
    <property type="entry name" value="SnoaL_2"/>
    <property type="match status" value="1"/>
</dbReference>
<accession>A0A316L085</accession>
<dbReference type="InterPro" id="IPR037401">
    <property type="entry name" value="SnoaL-like"/>
</dbReference>